<gene>
    <name evidence="2" type="ORF">SAMN05444377_103160</name>
</gene>
<dbReference type="Proteomes" id="UP000184147">
    <property type="component" value="Unassembled WGS sequence"/>
</dbReference>
<feature type="transmembrane region" description="Helical" evidence="1">
    <location>
        <begin position="7"/>
        <end position="25"/>
    </location>
</feature>
<keyword evidence="3" id="KW-1185">Reference proteome</keyword>
<protein>
    <submittedName>
        <fullName evidence="2">Uncharacterized protein</fullName>
    </submittedName>
</protein>
<accession>A0A1M4YML3</accession>
<evidence type="ECO:0000313" key="3">
    <source>
        <dbReference type="Proteomes" id="UP000184147"/>
    </source>
</evidence>
<keyword evidence="1" id="KW-0812">Transmembrane</keyword>
<keyword evidence="1" id="KW-1133">Transmembrane helix</keyword>
<dbReference type="AlphaFoldDB" id="A0A1M4YML3"/>
<sequence>MKIFTTLLIFIAIALVVVNVMMLDFDRPFEGNSLVALIGIVASFCAIFILLIFKMSKRIEEKMKNQ</sequence>
<dbReference type="RefSeq" id="WP_073361959.1">
    <property type="nucleotide sequence ID" value="NZ_FQVQ01000003.1"/>
</dbReference>
<dbReference type="OrthoDB" id="1453319at2"/>
<evidence type="ECO:0000313" key="2">
    <source>
        <dbReference type="EMBL" id="SHF07020.1"/>
    </source>
</evidence>
<dbReference type="STRING" id="1124188.SAMN05444377_103160"/>
<keyword evidence="1" id="KW-0472">Membrane</keyword>
<feature type="transmembrane region" description="Helical" evidence="1">
    <location>
        <begin position="31"/>
        <end position="53"/>
    </location>
</feature>
<proteinExistence type="predicted"/>
<reference evidence="2 3" key="1">
    <citation type="submission" date="2016-11" db="EMBL/GenBank/DDBJ databases">
        <authorList>
            <person name="Jaros S."/>
            <person name="Januszkiewicz K."/>
            <person name="Wedrychowicz H."/>
        </authorList>
    </citation>
    <scope>NUCLEOTIDE SEQUENCE [LARGE SCALE GENOMIC DNA]</scope>
    <source>
        <strain evidence="2 3">DSM 25660</strain>
    </source>
</reference>
<dbReference type="EMBL" id="FQVQ01000003">
    <property type="protein sequence ID" value="SHF07020.1"/>
    <property type="molecule type" value="Genomic_DNA"/>
</dbReference>
<name>A0A1M4YML3_9FLAO</name>
<organism evidence="2 3">
    <name type="scientific">Flavobacterium fontis</name>
    <dbReference type="NCBI Taxonomy" id="1124188"/>
    <lineage>
        <taxon>Bacteria</taxon>
        <taxon>Pseudomonadati</taxon>
        <taxon>Bacteroidota</taxon>
        <taxon>Flavobacteriia</taxon>
        <taxon>Flavobacteriales</taxon>
        <taxon>Flavobacteriaceae</taxon>
        <taxon>Flavobacterium</taxon>
    </lineage>
</organism>
<evidence type="ECO:0000256" key="1">
    <source>
        <dbReference type="SAM" id="Phobius"/>
    </source>
</evidence>